<protein>
    <recommendedName>
        <fullName evidence="1">Helix-turn-helix domain-containing protein</fullName>
    </recommendedName>
</protein>
<name>A0A2A2G5M6_9RHOB</name>
<proteinExistence type="predicted"/>
<dbReference type="OrthoDB" id="7281306at2"/>
<feature type="non-terminal residue" evidence="2">
    <location>
        <position position="96"/>
    </location>
</feature>
<organism evidence="2 3">
    <name type="scientific">Paracoccus salipaludis</name>
    <dbReference type="NCBI Taxonomy" id="2032623"/>
    <lineage>
        <taxon>Bacteria</taxon>
        <taxon>Pseudomonadati</taxon>
        <taxon>Pseudomonadota</taxon>
        <taxon>Alphaproteobacteria</taxon>
        <taxon>Rhodobacterales</taxon>
        <taxon>Paracoccaceae</taxon>
        <taxon>Paracoccus</taxon>
    </lineage>
</organism>
<dbReference type="EMBL" id="NSJZ01000076">
    <property type="protein sequence ID" value="PAU93076.1"/>
    <property type="molecule type" value="Genomic_DNA"/>
</dbReference>
<dbReference type="RefSeq" id="WP_135058934.1">
    <property type="nucleotide sequence ID" value="NZ_NSJZ01000076.1"/>
</dbReference>
<dbReference type="InterPro" id="IPR041657">
    <property type="entry name" value="HTH_17"/>
</dbReference>
<dbReference type="Proteomes" id="UP000218023">
    <property type="component" value="Unassembled WGS sequence"/>
</dbReference>
<evidence type="ECO:0000313" key="3">
    <source>
        <dbReference type="Proteomes" id="UP000218023"/>
    </source>
</evidence>
<dbReference type="Pfam" id="PF12728">
    <property type="entry name" value="HTH_17"/>
    <property type="match status" value="1"/>
</dbReference>
<feature type="domain" description="Helix-turn-helix" evidence="1">
    <location>
        <begin position="1"/>
        <end position="51"/>
    </location>
</feature>
<gene>
    <name evidence="2" type="ORF">CK240_17585</name>
</gene>
<comment type="caution">
    <text evidence="2">The sequence shown here is derived from an EMBL/GenBank/DDBJ whole genome shotgun (WGS) entry which is preliminary data.</text>
</comment>
<dbReference type="SUPFAM" id="SSF46955">
    <property type="entry name" value="Putative DNA-binding domain"/>
    <property type="match status" value="1"/>
</dbReference>
<reference evidence="2 3" key="1">
    <citation type="submission" date="2017-09" db="EMBL/GenBank/DDBJ databases">
        <title>Paracoccus alkalisoli sp. nov., isolated from saline alkaline soil.</title>
        <authorList>
            <person name="Dong X."/>
            <person name="Zhang G."/>
        </authorList>
    </citation>
    <scope>NUCLEOTIDE SEQUENCE [LARGE SCALE GENOMIC DNA]</scope>
    <source>
        <strain evidence="2 3">WN007</strain>
    </source>
</reference>
<evidence type="ECO:0000259" key="1">
    <source>
        <dbReference type="Pfam" id="PF12728"/>
    </source>
</evidence>
<dbReference type="AlphaFoldDB" id="A0A2A2G5M6"/>
<keyword evidence="3" id="KW-1185">Reference proteome</keyword>
<sequence>MLTPQQAASRAQVSRGTIMNAIKDGHLFARRDNRNRWQIEPADLLKWLSDRSDIATVKAVTIDRQQVPPPDETLIRIAMLEAELKGKDQRIADLER</sequence>
<dbReference type="InterPro" id="IPR009061">
    <property type="entry name" value="DNA-bd_dom_put_sf"/>
</dbReference>
<accession>A0A2A2G5M6</accession>
<evidence type="ECO:0000313" key="2">
    <source>
        <dbReference type="EMBL" id="PAU93076.1"/>
    </source>
</evidence>